<evidence type="ECO:0000313" key="2">
    <source>
        <dbReference type="EMBL" id="RPB14305.1"/>
    </source>
</evidence>
<accession>A0A3N4L8I1</accession>
<protein>
    <recommendedName>
        <fullName evidence="4">Secreted protein</fullName>
    </recommendedName>
</protein>
<evidence type="ECO:0000313" key="3">
    <source>
        <dbReference type="Proteomes" id="UP000277580"/>
    </source>
</evidence>
<feature type="signal peptide" evidence="1">
    <location>
        <begin position="1"/>
        <end position="24"/>
    </location>
</feature>
<dbReference type="Proteomes" id="UP000277580">
    <property type="component" value="Unassembled WGS sequence"/>
</dbReference>
<name>A0A3N4L8I1_9PEZI</name>
<keyword evidence="1" id="KW-0732">Signal</keyword>
<dbReference type="AlphaFoldDB" id="A0A3N4L8I1"/>
<organism evidence="2 3">
    <name type="scientific">Morchella conica CCBAS932</name>
    <dbReference type="NCBI Taxonomy" id="1392247"/>
    <lineage>
        <taxon>Eukaryota</taxon>
        <taxon>Fungi</taxon>
        <taxon>Dikarya</taxon>
        <taxon>Ascomycota</taxon>
        <taxon>Pezizomycotina</taxon>
        <taxon>Pezizomycetes</taxon>
        <taxon>Pezizales</taxon>
        <taxon>Morchellaceae</taxon>
        <taxon>Morchella</taxon>
    </lineage>
</organism>
<reference evidence="2 3" key="1">
    <citation type="journal article" date="2018" name="Nat. Ecol. Evol.">
        <title>Pezizomycetes genomes reveal the molecular basis of ectomycorrhizal truffle lifestyle.</title>
        <authorList>
            <person name="Murat C."/>
            <person name="Payen T."/>
            <person name="Noel B."/>
            <person name="Kuo A."/>
            <person name="Morin E."/>
            <person name="Chen J."/>
            <person name="Kohler A."/>
            <person name="Krizsan K."/>
            <person name="Balestrini R."/>
            <person name="Da Silva C."/>
            <person name="Montanini B."/>
            <person name="Hainaut M."/>
            <person name="Levati E."/>
            <person name="Barry K.W."/>
            <person name="Belfiori B."/>
            <person name="Cichocki N."/>
            <person name="Clum A."/>
            <person name="Dockter R.B."/>
            <person name="Fauchery L."/>
            <person name="Guy J."/>
            <person name="Iotti M."/>
            <person name="Le Tacon F."/>
            <person name="Lindquist E.A."/>
            <person name="Lipzen A."/>
            <person name="Malagnac F."/>
            <person name="Mello A."/>
            <person name="Molinier V."/>
            <person name="Miyauchi S."/>
            <person name="Poulain J."/>
            <person name="Riccioni C."/>
            <person name="Rubini A."/>
            <person name="Sitrit Y."/>
            <person name="Splivallo R."/>
            <person name="Traeger S."/>
            <person name="Wang M."/>
            <person name="Zifcakova L."/>
            <person name="Wipf D."/>
            <person name="Zambonelli A."/>
            <person name="Paolocci F."/>
            <person name="Nowrousian M."/>
            <person name="Ottonello S."/>
            <person name="Baldrian P."/>
            <person name="Spatafora J.W."/>
            <person name="Henrissat B."/>
            <person name="Nagy L.G."/>
            <person name="Aury J.M."/>
            <person name="Wincker P."/>
            <person name="Grigoriev I.V."/>
            <person name="Bonfante P."/>
            <person name="Martin F.M."/>
        </authorList>
    </citation>
    <scope>NUCLEOTIDE SEQUENCE [LARGE SCALE GENOMIC DNA]</scope>
    <source>
        <strain evidence="2 3">CCBAS932</strain>
    </source>
</reference>
<sequence>MGSPPLTLTLLGEVLFTTVLHLHADTEERQIATKFNECQIYTHIYSEPQYRMRCYYMYSHDVVGPSLKSTCHYHPTRPPGLVRSD</sequence>
<dbReference type="EMBL" id="ML119118">
    <property type="protein sequence ID" value="RPB14305.1"/>
    <property type="molecule type" value="Genomic_DNA"/>
</dbReference>
<keyword evidence="3" id="KW-1185">Reference proteome</keyword>
<proteinExistence type="predicted"/>
<evidence type="ECO:0008006" key="4">
    <source>
        <dbReference type="Google" id="ProtNLM"/>
    </source>
</evidence>
<dbReference type="InParanoid" id="A0A3N4L8I1"/>
<evidence type="ECO:0000256" key="1">
    <source>
        <dbReference type="SAM" id="SignalP"/>
    </source>
</evidence>
<feature type="chain" id="PRO_5017985436" description="Secreted protein" evidence="1">
    <location>
        <begin position="25"/>
        <end position="85"/>
    </location>
</feature>
<gene>
    <name evidence="2" type="ORF">P167DRAFT_534144</name>
</gene>